<dbReference type="Proteomes" id="UP000327030">
    <property type="component" value="Chromosome 1"/>
</dbReference>
<evidence type="ECO:0000256" key="5">
    <source>
        <dbReference type="ARBA" id="ARBA00022741"/>
    </source>
</evidence>
<evidence type="ECO:0000256" key="6">
    <source>
        <dbReference type="ARBA" id="ARBA00022840"/>
    </source>
</evidence>
<dbReference type="KEGG" id="pxv:FXF36_07320"/>
<keyword evidence="3" id="KW-0813">Transport</keyword>
<keyword evidence="5" id="KW-0547">Nucleotide-binding</keyword>
<organism evidence="9 10">
    <name type="scientific">Pseudobutyrivibrio xylanivorans</name>
    <dbReference type="NCBI Taxonomy" id="185007"/>
    <lineage>
        <taxon>Bacteria</taxon>
        <taxon>Bacillati</taxon>
        <taxon>Bacillota</taxon>
        <taxon>Clostridia</taxon>
        <taxon>Lachnospirales</taxon>
        <taxon>Lachnospiraceae</taxon>
        <taxon>Pseudobutyrivibrio</taxon>
    </lineage>
</organism>
<evidence type="ECO:0000256" key="3">
    <source>
        <dbReference type="ARBA" id="ARBA00022448"/>
    </source>
</evidence>
<dbReference type="InterPro" id="IPR003439">
    <property type="entry name" value="ABC_transporter-like_ATP-bd"/>
</dbReference>
<reference evidence="10" key="1">
    <citation type="submission" date="2019-08" db="EMBL/GenBank/DDBJ databases">
        <title>Complete Genome Sequence of the Polysaccharide-Degrading Rumen Bacterium Pseudobutyrivibrio xylanivorans MA3014.</title>
        <authorList>
            <person name="Palevich N."/>
            <person name="Maclean P.H."/>
            <person name="Kelly W.J."/>
            <person name="Leahy S.C."/>
            <person name="Rakonjac J."/>
            <person name="Attwood G.T."/>
        </authorList>
    </citation>
    <scope>NUCLEOTIDE SEQUENCE [LARGE SCALE GENOMIC DNA]</scope>
    <source>
        <strain evidence="10">MA3014</strain>
    </source>
</reference>
<dbReference type="GO" id="GO:0005886">
    <property type="term" value="C:plasma membrane"/>
    <property type="evidence" value="ECO:0007669"/>
    <property type="project" value="UniProtKB-SubCell"/>
</dbReference>
<feature type="domain" description="ABC transporter" evidence="8">
    <location>
        <begin position="5"/>
        <end position="250"/>
    </location>
</feature>
<evidence type="ECO:0000313" key="9">
    <source>
        <dbReference type="EMBL" id="QFJ54679.1"/>
    </source>
</evidence>
<dbReference type="SMART" id="SM00382">
    <property type="entry name" value="AAA"/>
    <property type="match status" value="1"/>
</dbReference>
<dbReference type="OrthoDB" id="9806285at2"/>
<accession>A0A5P6VSI8</accession>
<dbReference type="PROSITE" id="PS50893">
    <property type="entry name" value="ABC_TRANSPORTER_2"/>
    <property type="match status" value="1"/>
</dbReference>
<dbReference type="GO" id="GO:0016887">
    <property type="term" value="F:ATP hydrolysis activity"/>
    <property type="evidence" value="ECO:0007669"/>
    <property type="project" value="InterPro"/>
</dbReference>
<gene>
    <name evidence="9" type="ORF">FXF36_07320</name>
</gene>
<proteinExistence type="inferred from homology"/>
<keyword evidence="7" id="KW-0472">Membrane</keyword>
<dbReference type="CDD" id="cd03257">
    <property type="entry name" value="ABC_NikE_OppD_transporters"/>
    <property type="match status" value="1"/>
</dbReference>
<evidence type="ECO:0000259" key="8">
    <source>
        <dbReference type="PROSITE" id="PS50893"/>
    </source>
</evidence>
<dbReference type="InterPro" id="IPR003593">
    <property type="entry name" value="AAA+_ATPase"/>
</dbReference>
<dbReference type="PANTHER" id="PTHR43297:SF2">
    <property type="entry name" value="DIPEPTIDE TRANSPORT ATP-BINDING PROTEIN DPPD"/>
    <property type="match status" value="1"/>
</dbReference>
<sequence length="264" mass="29026">MDPILSFEQLEVSFPEGPVVSDITFQLKKGEILGLVGESGSGKSTIIKAAMGIMNPGGRITNGSIIYQDTNLVELSEKKMNTLRGSQLGMIFQDAGGSLCPIRTIGDQILECMKVRGKAARKQVKEEAISLFDKLNFKGSEKIWNSYPFELSGGMNQRVAVAITMLMKPKILLADEPTSALDNISRNQVLAELININDMGTSVILVTHDIDIVDAICDRVVVLKDGQIKEWGEAKEVLRAPKNEYTKLLINSTRELRGESLWQA</sequence>
<dbReference type="InterPro" id="IPR027417">
    <property type="entry name" value="P-loop_NTPase"/>
</dbReference>
<dbReference type="RefSeq" id="WP_151623163.1">
    <property type="nucleotide sequence ID" value="NZ_CP043028.1"/>
</dbReference>
<dbReference type="AlphaFoldDB" id="A0A5P6VSI8"/>
<name>A0A5P6VSI8_PSEXY</name>
<evidence type="ECO:0000256" key="2">
    <source>
        <dbReference type="ARBA" id="ARBA00005417"/>
    </source>
</evidence>
<evidence type="ECO:0000313" key="10">
    <source>
        <dbReference type="Proteomes" id="UP000327030"/>
    </source>
</evidence>
<comment type="subcellular location">
    <subcellularLocation>
        <location evidence="1">Cell membrane</location>
        <topology evidence="1">Peripheral membrane protein</topology>
    </subcellularLocation>
</comment>
<evidence type="ECO:0000256" key="7">
    <source>
        <dbReference type="ARBA" id="ARBA00023136"/>
    </source>
</evidence>
<dbReference type="GO" id="GO:0005524">
    <property type="term" value="F:ATP binding"/>
    <property type="evidence" value="ECO:0007669"/>
    <property type="project" value="UniProtKB-KW"/>
</dbReference>
<comment type="similarity">
    <text evidence="2">Belongs to the ABC transporter superfamily.</text>
</comment>
<dbReference type="PANTHER" id="PTHR43297">
    <property type="entry name" value="OLIGOPEPTIDE TRANSPORT ATP-BINDING PROTEIN APPD"/>
    <property type="match status" value="1"/>
</dbReference>
<evidence type="ECO:0000256" key="1">
    <source>
        <dbReference type="ARBA" id="ARBA00004202"/>
    </source>
</evidence>
<dbReference type="EMBL" id="CP043028">
    <property type="protein sequence ID" value="QFJ54679.1"/>
    <property type="molecule type" value="Genomic_DNA"/>
</dbReference>
<dbReference type="Pfam" id="PF00005">
    <property type="entry name" value="ABC_tran"/>
    <property type="match status" value="1"/>
</dbReference>
<dbReference type="Gene3D" id="3.40.50.300">
    <property type="entry name" value="P-loop containing nucleotide triphosphate hydrolases"/>
    <property type="match status" value="1"/>
</dbReference>
<dbReference type="SUPFAM" id="SSF52540">
    <property type="entry name" value="P-loop containing nucleoside triphosphate hydrolases"/>
    <property type="match status" value="1"/>
</dbReference>
<protein>
    <submittedName>
        <fullName evidence="9">ABC transporter ATP-binding protein</fullName>
    </submittedName>
</protein>
<keyword evidence="4" id="KW-1003">Cell membrane</keyword>
<keyword evidence="6 9" id="KW-0067">ATP-binding</keyword>
<dbReference type="InterPro" id="IPR050388">
    <property type="entry name" value="ABC_Ni/Peptide_Import"/>
</dbReference>
<evidence type="ECO:0000256" key="4">
    <source>
        <dbReference type="ARBA" id="ARBA00022475"/>
    </source>
</evidence>